<protein>
    <recommendedName>
        <fullName evidence="10">Phospho-N-acetylmuramoyl-pentapeptide-transferase</fullName>
    </recommendedName>
</protein>
<feature type="transmembrane region" description="Helical" evidence="7">
    <location>
        <begin position="511"/>
        <end position="531"/>
    </location>
</feature>
<dbReference type="InterPro" id="IPR000715">
    <property type="entry name" value="Glycosyl_transferase_4"/>
</dbReference>
<gene>
    <name evidence="8" type="primary">A03p054700.1_BraROA</name>
    <name evidence="8" type="ORF">IGI04_012838</name>
</gene>
<name>A0ABQ7N747_BRACM</name>
<evidence type="ECO:0000256" key="6">
    <source>
        <dbReference type="ARBA" id="ARBA00023136"/>
    </source>
</evidence>
<dbReference type="EMBL" id="JADBGQ010000003">
    <property type="protein sequence ID" value="KAG5406719.1"/>
    <property type="molecule type" value="Genomic_DNA"/>
</dbReference>
<dbReference type="InterPro" id="IPR018480">
    <property type="entry name" value="PNAcMuramoyl-5peptid_Trfase_CS"/>
</dbReference>
<feature type="transmembrane region" description="Helical" evidence="7">
    <location>
        <begin position="586"/>
        <end position="607"/>
    </location>
</feature>
<evidence type="ECO:0000313" key="9">
    <source>
        <dbReference type="Proteomes" id="UP000823674"/>
    </source>
</evidence>
<proteinExistence type="inferred from homology"/>
<reference evidence="8 9" key="1">
    <citation type="submission" date="2021-03" db="EMBL/GenBank/DDBJ databases">
        <authorList>
            <person name="King G.J."/>
            <person name="Bancroft I."/>
            <person name="Baten A."/>
            <person name="Bloomfield J."/>
            <person name="Borpatragohain P."/>
            <person name="He Z."/>
            <person name="Irish N."/>
            <person name="Irwin J."/>
            <person name="Liu K."/>
            <person name="Mauleon R.P."/>
            <person name="Moore J."/>
            <person name="Morris R."/>
            <person name="Ostergaard L."/>
            <person name="Wang B."/>
            <person name="Wells R."/>
        </authorList>
    </citation>
    <scope>NUCLEOTIDE SEQUENCE [LARGE SCALE GENOMIC DNA]</scope>
    <source>
        <strain evidence="8">R-o-18</strain>
        <tissue evidence="8">Leaf</tissue>
    </source>
</reference>
<dbReference type="InterPro" id="IPR003524">
    <property type="entry name" value="PNAcMuramoyl-5peptid_Trfase"/>
</dbReference>
<dbReference type="CDD" id="cd06852">
    <property type="entry name" value="GT_MraY"/>
    <property type="match status" value="1"/>
</dbReference>
<dbReference type="PANTHER" id="PTHR22926">
    <property type="entry name" value="PHOSPHO-N-ACETYLMURAMOYL-PENTAPEPTIDE-TRANSFERASE"/>
    <property type="match status" value="1"/>
</dbReference>
<keyword evidence="9" id="KW-1185">Reference proteome</keyword>
<sequence>MGLWSGFYDLSVATEYDYYVFGISFSQRIVVVVCNRKKKKKGLGDSLEHTQSLDHTHLHPIVPSSSSSITFSKARECDEIYTVESELIPNPTSEPVSISRIAASPLRHSSSRPPISISLFLQARHGCNSIMGHISSFSVKAFDDDSFDYDSGDIFAAAYSISSSEGEESDGEYGLNVVTETTAQRLAKFPRGRKKHRHVLLLLSERVGIIMVKSFKAKALNGNCGLSGAGHTIFVTVNCGAVRGGSIRYGINLGLLAFLTLLLLFMDSFAWKIVRLPLPPYFLSLPFFTSAILVTLAGYVCVPMLDRMKVHEPIRRLGLVTHSRRQTIPTMGGLFFVPIGVVVAIAMTKFSSIEVAGAAAVTVLFAAVGLVDDSLSLCSDNNNGLSAKIQLLLEGAVGTCFAFWLERASVSSPYGMKMLVPLPSPLGLICLGKLYLLLTSLYFVSMGNLVKATDGLDGLAGGIAALAFVAMAIVVLPICSDLSIFGASMAGACFGFLLHNRYRASVSMGGTGSLAIGGALAAMAACSGMFLPLFISSGVSILEAASVIIQVAFYSATRRLKGKGRRVFKTVPFHHHLRLSGLKEPMIVTMAYVISSLLSLSAAYVGLISV</sequence>
<accession>A0ABQ7N747</accession>
<dbReference type="Pfam" id="PF00953">
    <property type="entry name" value="Glycos_transf_4"/>
    <property type="match status" value="1"/>
</dbReference>
<keyword evidence="4 7" id="KW-0812">Transmembrane</keyword>
<feature type="transmembrane region" description="Helical" evidence="7">
    <location>
        <begin position="425"/>
        <end position="444"/>
    </location>
</feature>
<feature type="transmembrane region" description="Helical" evidence="7">
    <location>
        <begin position="353"/>
        <end position="373"/>
    </location>
</feature>
<feature type="transmembrane region" description="Helical" evidence="7">
    <location>
        <begin position="482"/>
        <end position="499"/>
    </location>
</feature>
<feature type="transmembrane region" description="Helical" evidence="7">
    <location>
        <begin position="326"/>
        <end position="347"/>
    </location>
</feature>
<dbReference type="PANTHER" id="PTHR22926:SF5">
    <property type="entry name" value="PHOSPHO-N-ACETYLMURAMOYL-PENTAPEPTIDE-TRANSFERASE HOMOLOG"/>
    <property type="match status" value="1"/>
</dbReference>
<comment type="subcellular location">
    <subcellularLocation>
        <location evidence="1">Membrane</location>
        <topology evidence="1">Multi-pass membrane protein</topology>
    </subcellularLocation>
</comment>
<feature type="transmembrane region" description="Helical" evidence="7">
    <location>
        <begin position="16"/>
        <end position="34"/>
    </location>
</feature>
<evidence type="ECO:0000256" key="4">
    <source>
        <dbReference type="ARBA" id="ARBA00022692"/>
    </source>
</evidence>
<feature type="transmembrane region" description="Helical" evidence="7">
    <location>
        <begin position="283"/>
        <end position="305"/>
    </location>
</feature>
<evidence type="ECO:0000256" key="3">
    <source>
        <dbReference type="ARBA" id="ARBA00022679"/>
    </source>
</evidence>
<keyword evidence="6 7" id="KW-0472">Membrane</keyword>
<dbReference type="Proteomes" id="UP000823674">
    <property type="component" value="Chromosome A03"/>
</dbReference>
<keyword evidence="5 7" id="KW-1133">Transmembrane helix</keyword>
<feature type="transmembrane region" description="Helical" evidence="7">
    <location>
        <begin position="253"/>
        <end position="271"/>
    </location>
</feature>
<dbReference type="PROSITE" id="PS01347">
    <property type="entry name" value="MRAY_1"/>
    <property type="match status" value="1"/>
</dbReference>
<keyword evidence="3" id="KW-0808">Transferase</keyword>
<evidence type="ECO:0008006" key="10">
    <source>
        <dbReference type="Google" id="ProtNLM"/>
    </source>
</evidence>
<feature type="transmembrane region" description="Helical" evidence="7">
    <location>
        <begin position="456"/>
        <end position="476"/>
    </location>
</feature>
<feature type="transmembrane region" description="Helical" evidence="7">
    <location>
        <begin position="385"/>
        <end position="405"/>
    </location>
</feature>
<evidence type="ECO:0000256" key="2">
    <source>
        <dbReference type="ARBA" id="ARBA00005583"/>
    </source>
</evidence>
<evidence type="ECO:0000313" key="8">
    <source>
        <dbReference type="EMBL" id="KAG5406719.1"/>
    </source>
</evidence>
<evidence type="ECO:0000256" key="1">
    <source>
        <dbReference type="ARBA" id="ARBA00004141"/>
    </source>
</evidence>
<evidence type="ECO:0000256" key="7">
    <source>
        <dbReference type="SAM" id="Phobius"/>
    </source>
</evidence>
<dbReference type="NCBIfam" id="TIGR00445">
    <property type="entry name" value="mraY"/>
    <property type="match status" value="1"/>
</dbReference>
<organism evidence="8 9">
    <name type="scientific">Brassica rapa subsp. trilocularis</name>
    <dbReference type="NCBI Taxonomy" id="1813537"/>
    <lineage>
        <taxon>Eukaryota</taxon>
        <taxon>Viridiplantae</taxon>
        <taxon>Streptophyta</taxon>
        <taxon>Embryophyta</taxon>
        <taxon>Tracheophyta</taxon>
        <taxon>Spermatophyta</taxon>
        <taxon>Magnoliopsida</taxon>
        <taxon>eudicotyledons</taxon>
        <taxon>Gunneridae</taxon>
        <taxon>Pentapetalae</taxon>
        <taxon>rosids</taxon>
        <taxon>malvids</taxon>
        <taxon>Brassicales</taxon>
        <taxon>Brassicaceae</taxon>
        <taxon>Brassiceae</taxon>
        <taxon>Brassica</taxon>
    </lineage>
</organism>
<comment type="similarity">
    <text evidence="2">Belongs to the glycosyltransferase 4 family. MraY subfamily.</text>
</comment>
<dbReference type="PROSITE" id="PS01348">
    <property type="entry name" value="MRAY_2"/>
    <property type="match status" value="1"/>
</dbReference>
<evidence type="ECO:0000256" key="5">
    <source>
        <dbReference type="ARBA" id="ARBA00022989"/>
    </source>
</evidence>
<comment type="caution">
    <text evidence="8">The sequence shown here is derived from an EMBL/GenBank/DDBJ whole genome shotgun (WGS) entry which is preliminary data.</text>
</comment>